<proteinExistence type="predicted"/>
<comment type="caution">
    <text evidence="3">The sequence shown here is derived from an EMBL/GenBank/DDBJ whole genome shotgun (WGS) entry which is preliminary data.</text>
</comment>
<dbReference type="EMBL" id="PDCK01000042">
    <property type="protein sequence ID" value="PRQ36304.1"/>
    <property type="molecule type" value="Genomic_DNA"/>
</dbReference>
<evidence type="ECO:0000313" key="4">
    <source>
        <dbReference type="Proteomes" id="UP000238479"/>
    </source>
</evidence>
<evidence type="ECO:0000313" key="3">
    <source>
        <dbReference type="EMBL" id="PRQ36304.1"/>
    </source>
</evidence>
<feature type="signal peptide" evidence="2">
    <location>
        <begin position="1"/>
        <end position="24"/>
    </location>
</feature>
<dbReference type="Gramene" id="PRQ36304">
    <property type="protein sequence ID" value="PRQ36304"/>
    <property type="gene ID" value="RchiOBHm_Chr4g0389951"/>
</dbReference>
<dbReference type="AlphaFoldDB" id="A0A2P6QQ39"/>
<keyword evidence="4" id="KW-1185">Reference proteome</keyword>
<keyword evidence="2" id="KW-0732">Signal</keyword>
<sequence length="70" mass="7628">MMVMGSVVGWVAAIVLLQVIGLHGEEGLGAQRKFWVPVYRRVGHFPTSQDDSEAGEYTSSRGELHGGVRD</sequence>
<feature type="chain" id="PRO_5015124337" evidence="2">
    <location>
        <begin position="25"/>
        <end position="70"/>
    </location>
</feature>
<evidence type="ECO:0000256" key="2">
    <source>
        <dbReference type="SAM" id="SignalP"/>
    </source>
</evidence>
<dbReference type="Proteomes" id="UP000238479">
    <property type="component" value="Chromosome 4"/>
</dbReference>
<name>A0A2P6QQ39_ROSCH</name>
<evidence type="ECO:0000256" key="1">
    <source>
        <dbReference type="SAM" id="MobiDB-lite"/>
    </source>
</evidence>
<protein>
    <submittedName>
        <fullName evidence="3">Uncharacterized protein</fullName>
    </submittedName>
</protein>
<reference evidence="3 4" key="1">
    <citation type="journal article" date="2018" name="Nat. Genet.">
        <title>The Rosa genome provides new insights in the design of modern roses.</title>
        <authorList>
            <person name="Bendahmane M."/>
        </authorList>
    </citation>
    <scope>NUCLEOTIDE SEQUENCE [LARGE SCALE GENOMIC DNA]</scope>
    <source>
        <strain evidence="4">cv. Old Blush</strain>
    </source>
</reference>
<organism evidence="3 4">
    <name type="scientific">Rosa chinensis</name>
    <name type="common">China rose</name>
    <dbReference type="NCBI Taxonomy" id="74649"/>
    <lineage>
        <taxon>Eukaryota</taxon>
        <taxon>Viridiplantae</taxon>
        <taxon>Streptophyta</taxon>
        <taxon>Embryophyta</taxon>
        <taxon>Tracheophyta</taxon>
        <taxon>Spermatophyta</taxon>
        <taxon>Magnoliopsida</taxon>
        <taxon>eudicotyledons</taxon>
        <taxon>Gunneridae</taxon>
        <taxon>Pentapetalae</taxon>
        <taxon>rosids</taxon>
        <taxon>fabids</taxon>
        <taxon>Rosales</taxon>
        <taxon>Rosaceae</taxon>
        <taxon>Rosoideae</taxon>
        <taxon>Rosoideae incertae sedis</taxon>
        <taxon>Rosa</taxon>
    </lineage>
</organism>
<feature type="region of interest" description="Disordered" evidence="1">
    <location>
        <begin position="45"/>
        <end position="70"/>
    </location>
</feature>
<accession>A0A2P6QQ39</accession>
<gene>
    <name evidence="3" type="ORF">RchiOBHm_Chr4g0389951</name>
</gene>